<feature type="transmembrane region" description="Helical" evidence="1">
    <location>
        <begin position="74"/>
        <end position="93"/>
    </location>
</feature>
<name>A0A0G0KG23_9BACT</name>
<sequence length="415" mass="46267">MTDNQKWLSRKFLLYKLLTNLWFLGAVWLYFYRIYITDAQVGILDGVAFAIGLIAEVPSGVLADKFGRDKMVRLGQFLAGSGLIIQAFGHGLAQFMLGQATMMIGVSFVSGADEALFFDQIKFKQTSPEWRKLLTRGSQIALIGTTSATIFGGWLHNIDPRIPWVLTGLSLIGSVILIWPIKDTRVKKDKHKAISELAEHLASIKAGFAEFFSNKISLYVPIIITVQGLFYAAGWGLLRLVLMDRFHFSPFIGSVVIASSSLITVAILGYMHKHAESLSEKQVLTLISVLAASSLLLSIANIGWWGYFVILALYVGEHVLVPFMSEVLNYRTDESQRATVLSVASFLRTLPYVALAPIIGSLNTQNKLEYFLIIWALFIVIALVLYLGLNKKRDVKVSLAKDKLEPEERVPEFNQ</sequence>
<dbReference type="GO" id="GO:0022857">
    <property type="term" value="F:transmembrane transporter activity"/>
    <property type="evidence" value="ECO:0007669"/>
    <property type="project" value="InterPro"/>
</dbReference>
<dbReference type="AlphaFoldDB" id="A0A0G0KG23"/>
<evidence type="ECO:0000256" key="1">
    <source>
        <dbReference type="SAM" id="Phobius"/>
    </source>
</evidence>
<feature type="transmembrane region" description="Helical" evidence="1">
    <location>
        <begin position="43"/>
        <end position="62"/>
    </location>
</feature>
<comment type="caution">
    <text evidence="2">The sequence shown here is derived from an EMBL/GenBank/DDBJ whole genome shotgun (WGS) entry which is preliminary data.</text>
</comment>
<accession>A0A0G0KG23</accession>
<organism evidence="2 3">
    <name type="scientific">Candidatus Woesebacteria bacterium GW2011_GWB1_38_5b</name>
    <dbReference type="NCBI Taxonomy" id="1618569"/>
    <lineage>
        <taxon>Bacteria</taxon>
        <taxon>Candidatus Woeseibacteriota</taxon>
    </lineage>
</organism>
<evidence type="ECO:0000313" key="2">
    <source>
        <dbReference type="EMBL" id="KKQ74455.1"/>
    </source>
</evidence>
<dbReference type="InterPro" id="IPR053160">
    <property type="entry name" value="MFS_DHA3_Transporter"/>
</dbReference>
<feature type="transmembrane region" description="Helical" evidence="1">
    <location>
        <begin position="308"/>
        <end position="328"/>
    </location>
</feature>
<dbReference type="PANTHER" id="PTHR23530">
    <property type="entry name" value="TRANSPORT PROTEIN-RELATED"/>
    <property type="match status" value="1"/>
</dbReference>
<dbReference type="Gene3D" id="1.20.1250.20">
    <property type="entry name" value="MFS general substrate transporter like domains"/>
    <property type="match status" value="1"/>
</dbReference>
<keyword evidence="1" id="KW-0472">Membrane</keyword>
<feature type="transmembrane region" description="Helical" evidence="1">
    <location>
        <begin position="250"/>
        <end position="271"/>
    </location>
</feature>
<dbReference type="Proteomes" id="UP000034181">
    <property type="component" value="Unassembled WGS sequence"/>
</dbReference>
<keyword evidence="1" id="KW-1133">Transmembrane helix</keyword>
<feature type="transmembrane region" description="Helical" evidence="1">
    <location>
        <begin position="162"/>
        <end position="181"/>
    </location>
</feature>
<dbReference type="EMBL" id="LBUZ01000031">
    <property type="protein sequence ID" value="KKQ74455.1"/>
    <property type="molecule type" value="Genomic_DNA"/>
</dbReference>
<dbReference type="InterPro" id="IPR011701">
    <property type="entry name" value="MFS"/>
</dbReference>
<evidence type="ECO:0000313" key="3">
    <source>
        <dbReference type="Proteomes" id="UP000034181"/>
    </source>
</evidence>
<dbReference type="PANTHER" id="PTHR23530:SF1">
    <property type="entry name" value="PERMEASE, MAJOR FACILITATOR SUPERFAMILY-RELATED"/>
    <property type="match status" value="1"/>
</dbReference>
<reference evidence="2 3" key="1">
    <citation type="journal article" date="2015" name="Nature">
        <title>rRNA introns, odd ribosomes, and small enigmatic genomes across a large radiation of phyla.</title>
        <authorList>
            <person name="Brown C.T."/>
            <person name="Hug L.A."/>
            <person name="Thomas B.C."/>
            <person name="Sharon I."/>
            <person name="Castelle C.J."/>
            <person name="Singh A."/>
            <person name="Wilkins M.J."/>
            <person name="Williams K.H."/>
            <person name="Banfield J.F."/>
        </authorList>
    </citation>
    <scope>NUCLEOTIDE SEQUENCE [LARGE SCALE GENOMIC DNA]</scope>
</reference>
<feature type="transmembrane region" description="Helical" evidence="1">
    <location>
        <begin position="371"/>
        <end position="389"/>
    </location>
</feature>
<gene>
    <name evidence="2" type="ORF">US96_C0031G0005</name>
</gene>
<proteinExistence type="predicted"/>
<feature type="transmembrane region" description="Helical" evidence="1">
    <location>
        <begin position="12"/>
        <end position="31"/>
    </location>
</feature>
<dbReference type="SUPFAM" id="SSF103473">
    <property type="entry name" value="MFS general substrate transporter"/>
    <property type="match status" value="1"/>
</dbReference>
<feature type="transmembrane region" description="Helical" evidence="1">
    <location>
        <begin position="283"/>
        <end position="302"/>
    </location>
</feature>
<protein>
    <submittedName>
        <fullName evidence="2">Transporter, major facilitator family protein</fullName>
    </submittedName>
</protein>
<keyword evidence="1" id="KW-0812">Transmembrane</keyword>
<feature type="transmembrane region" description="Helical" evidence="1">
    <location>
        <begin position="340"/>
        <end position="359"/>
    </location>
</feature>
<feature type="transmembrane region" description="Helical" evidence="1">
    <location>
        <begin position="218"/>
        <end position="238"/>
    </location>
</feature>
<dbReference type="Pfam" id="PF07690">
    <property type="entry name" value="MFS_1"/>
    <property type="match status" value="1"/>
</dbReference>
<dbReference type="InterPro" id="IPR036259">
    <property type="entry name" value="MFS_trans_sf"/>
</dbReference>